<evidence type="ECO:0000313" key="3">
    <source>
        <dbReference type="Proteomes" id="UP000008311"/>
    </source>
</evidence>
<gene>
    <name evidence="2" type="ORF">RCOM_1931630</name>
</gene>
<proteinExistence type="predicted"/>
<name>B9TF47_RICCO</name>
<reference evidence="3" key="1">
    <citation type="journal article" date="2010" name="Nat. Biotechnol.">
        <title>Draft genome sequence of the oilseed species Ricinus communis.</title>
        <authorList>
            <person name="Chan A.P."/>
            <person name="Crabtree J."/>
            <person name="Zhao Q."/>
            <person name="Lorenzi H."/>
            <person name="Orvis J."/>
            <person name="Puiu D."/>
            <person name="Melake-Berhan A."/>
            <person name="Jones K.M."/>
            <person name="Redman J."/>
            <person name="Chen G."/>
            <person name="Cahoon E.B."/>
            <person name="Gedil M."/>
            <person name="Stanke M."/>
            <person name="Haas B.J."/>
            <person name="Wortman J.R."/>
            <person name="Fraser-Liggett C.M."/>
            <person name="Ravel J."/>
            <person name="Rabinowicz P.D."/>
        </authorList>
    </citation>
    <scope>NUCLEOTIDE SEQUENCE [LARGE SCALE GENOMIC DNA]</scope>
    <source>
        <strain evidence="3">cv. Hale</strain>
    </source>
</reference>
<organism evidence="2 3">
    <name type="scientific">Ricinus communis</name>
    <name type="common">Castor bean</name>
    <dbReference type="NCBI Taxonomy" id="3988"/>
    <lineage>
        <taxon>Eukaryota</taxon>
        <taxon>Viridiplantae</taxon>
        <taxon>Streptophyta</taxon>
        <taxon>Embryophyta</taxon>
        <taxon>Tracheophyta</taxon>
        <taxon>Spermatophyta</taxon>
        <taxon>Magnoliopsida</taxon>
        <taxon>eudicotyledons</taxon>
        <taxon>Gunneridae</taxon>
        <taxon>Pentapetalae</taxon>
        <taxon>rosids</taxon>
        <taxon>fabids</taxon>
        <taxon>Malpighiales</taxon>
        <taxon>Euphorbiaceae</taxon>
        <taxon>Acalyphoideae</taxon>
        <taxon>Acalypheae</taxon>
        <taxon>Ricinus</taxon>
    </lineage>
</organism>
<keyword evidence="3" id="KW-1185">Reference proteome</keyword>
<feature type="region of interest" description="Disordered" evidence="1">
    <location>
        <begin position="68"/>
        <end position="88"/>
    </location>
</feature>
<accession>B9TF47</accession>
<dbReference type="Proteomes" id="UP000008311">
    <property type="component" value="Unassembled WGS sequence"/>
</dbReference>
<dbReference type="InParanoid" id="B9TF47"/>
<dbReference type="AlphaFoldDB" id="B9TF47"/>
<sequence length="177" mass="20083">MRCVGRRQSGHVRLAQEVDQEAADTDFTTHVQEDRHHPQGQVTVLERVRKRALLAALLRIDDFRQARQREQDRQQQQRGGQGQVRALHGRGLRGVVRLQLVGAQLRQIRRAQHAAGQDQHPAQERRHSGAQRVEGLGQRQAAGCGARIAQHRHVRIGRHLQNGDAARQHEEAIRNSV</sequence>
<protein>
    <submittedName>
        <fullName evidence="2">Uncharacterized protein</fullName>
    </submittedName>
</protein>
<evidence type="ECO:0000256" key="1">
    <source>
        <dbReference type="SAM" id="MobiDB-lite"/>
    </source>
</evidence>
<evidence type="ECO:0000313" key="2">
    <source>
        <dbReference type="EMBL" id="EEF25516.1"/>
    </source>
</evidence>
<dbReference type="EMBL" id="EQ979511">
    <property type="protein sequence ID" value="EEF25516.1"/>
    <property type="molecule type" value="Genomic_DNA"/>
</dbReference>